<keyword evidence="1" id="KW-0472">Membrane</keyword>
<keyword evidence="1" id="KW-0812">Transmembrane</keyword>
<accession>A0AAN9JQQ4</accession>
<reference evidence="2 3" key="1">
    <citation type="submission" date="2024-01" db="EMBL/GenBank/DDBJ databases">
        <title>The genomes of 5 underutilized Papilionoideae crops provide insights into root nodulation and disease resistance.</title>
        <authorList>
            <person name="Yuan L."/>
        </authorList>
    </citation>
    <scope>NUCLEOTIDE SEQUENCE [LARGE SCALE GENOMIC DNA]</scope>
    <source>
        <strain evidence="2">LY-2023</strain>
        <tissue evidence="2">Leaf</tissue>
    </source>
</reference>
<protein>
    <submittedName>
        <fullName evidence="2">Uncharacterized protein</fullName>
    </submittedName>
</protein>
<proteinExistence type="predicted"/>
<keyword evidence="3" id="KW-1185">Reference proteome</keyword>
<feature type="transmembrane region" description="Helical" evidence="1">
    <location>
        <begin position="39"/>
        <end position="59"/>
    </location>
</feature>
<keyword evidence="1" id="KW-1133">Transmembrane helix</keyword>
<dbReference type="EMBL" id="JAYKXN010000003">
    <property type="protein sequence ID" value="KAK7302308.1"/>
    <property type="molecule type" value="Genomic_DNA"/>
</dbReference>
<evidence type="ECO:0000313" key="2">
    <source>
        <dbReference type="EMBL" id="KAK7302308.1"/>
    </source>
</evidence>
<evidence type="ECO:0000256" key="1">
    <source>
        <dbReference type="SAM" id="Phobius"/>
    </source>
</evidence>
<name>A0AAN9JQQ4_CLITE</name>
<organism evidence="2 3">
    <name type="scientific">Clitoria ternatea</name>
    <name type="common">Butterfly pea</name>
    <dbReference type="NCBI Taxonomy" id="43366"/>
    <lineage>
        <taxon>Eukaryota</taxon>
        <taxon>Viridiplantae</taxon>
        <taxon>Streptophyta</taxon>
        <taxon>Embryophyta</taxon>
        <taxon>Tracheophyta</taxon>
        <taxon>Spermatophyta</taxon>
        <taxon>Magnoliopsida</taxon>
        <taxon>eudicotyledons</taxon>
        <taxon>Gunneridae</taxon>
        <taxon>Pentapetalae</taxon>
        <taxon>rosids</taxon>
        <taxon>fabids</taxon>
        <taxon>Fabales</taxon>
        <taxon>Fabaceae</taxon>
        <taxon>Papilionoideae</taxon>
        <taxon>50 kb inversion clade</taxon>
        <taxon>NPAAA clade</taxon>
        <taxon>indigoferoid/millettioid clade</taxon>
        <taxon>Phaseoleae</taxon>
        <taxon>Clitoria</taxon>
    </lineage>
</organism>
<dbReference type="AlphaFoldDB" id="A0AAN9JQQ4"/>
<dbReference type="Proteomes" id="UP001359559">
    <property type="component" value="Unassembled WGS sequence"/>
</dbReference>
<gene>
    <name evidence="2" type="ORF">RJT34_13194</name>
</gene>
<sequence>MVIPAFLALASPVIALDRRPPRSPTQSFGRPPLLPPSFGLTVSLFSLLLFPLYTLLSLFQMRNPNRSHYFTLVATYEGMHTHPVHKSAESFDQILGNLFVGNLLCLVPPTLE</sequence>
<evidence type="ECO:0000313" key="3">
    <source>
        <dbReference type="Proteomes" id="UP001359559"/>
    </source>
</evidence>
<comment type="caution">
    <text evidence="2">The sequence shown here is derived from an EMBL/GenBank/DDBJ whole genome shotgun (WGS) entry which is preliminary data.</text>
</comment>